<organism evidence="13 14">
    <name type="scientific">Sphingomonas cavernae</name>
    <dbReference type="NCBI Taxonomy" id="2320861"/>
    <lineage>
        <taxon>Bacteria</taxon>
        <taxon>Pseudomonadati</taxon>
        <taxon>Pseudomonadota</taxon>
        <taxon>Alphaproteobacteria</taxon>
        <taxon>Sphingomonadales</taxon>
        <taxon>Sphingomonadaceae</taxon>
        <taxon>Sphingomonas</taxon>
    </lineage>
</organism>
<comment type="pathway">
    <text evidence="11">Sulfur metabolism; glutathione metabolism.</text>
</comment>
<evidence type="ECO:0000256" key="1">
    <source>
        <dbReference type="ARBA" id="ARBA00001049"/>
    </source>
</evidence>
<dbReference type="GO" id="GO:0006750">
    <property type="term" value="P:glutathione biosynthetic process"/>
    <property type="evidence" value="ECO:0007669"/>
    <property type="project" value="UniProtKB-KW"/>
</dbReference>
<keyword evidence="4 11" id="KW-0808">Transferase</keyword>
<dbReference type="EMBL" id="QYUM01000002">
    <property type="protein sequence ID" value="RJF93580.1"/>
    <property type="molecule type" value="Genomic_DNA"/>
</dbReference>
<evidence type="ECO:0000256" key="2">
    <source>
        <dbReference type="ARBA" id="ARBA00001089"/>
    </source>
</evidence>
<comment type="subunit">
    <text evidence="11">This enzyme consists of two polypeptide chains, which are synthesized in precursor form from a single polypeptide.</text>
</comment>
<dbReference type="GO" id="GO:0006751">
    <property type="term" value="P:glutathione catabolic process"/>
    <property type="evidence" value="ECO:0007669"/>
    <property type="project" value="UniProtKB-UniRule"/>
</dbReference>
<dbReference type="SUPFAM" id="SSF56235">
    <property type="entry name" value="N-terminal nucleophile aminohydrolases (Ntn hydrolases)"/>
    <property type="match status" value="1"/>
</dbReference>
<evidence type="ECO:0000256" key="5">
    <source>
        <dbReference type="ARBA" id="ARBA00022801"/>
    </source>
</evidence>
<feature type="binding site" evidence="10">
    <location>
        <position position="89"/>
    </location>
    <ligand>
        <name>L-glutamate</name>
        <dbReference type="ChEBI" id="CHEBI:29985"/>
    </ligand>
</feature>
<dbReference type="Pfam" id="PF01019">
    <property type="entry name" value="G_glu_transpept"/>
    <property type="match status" value="1"/>
</dbReference>
<evidence type="ECO:0000256" key="4">
    <source>
        <dbReference type="ARBA" id="ARBA00022679"/>
    </source>
</evidence>
<dbReference type="PANTHER" id="PTHR43199">
    <property type="entry name" value="GLUTATHIONE HYDROLASE"/>
    <property type="match status" value="1"/>
</dbReference>
<comment type="catalytic activity">
    <reaction evidence="8 11">
        <text>an N-terminal (5-L-glutamyl)-[peptide] + an alpha-amino acid = 5-L-glutamyl amino acid + an N-terminal L-alpha-aminoacyl-[peptide]</text>
        <dbReference type="Rhea" id="RHEA:23904"/>
        <dbReference type="Rhea" id="RHEA-COMP:9780"/>
        <dbReference type="Rhea" id="RHEA-COMP:9795"/>
        <dbReference type="ChEBI" id="CHEBI:77644"/>
        <dbReference type="ChEBI" id="CHEBI:78597"/>
        <dbReference type="ChEBI" id="CHEBI:78599"/>
        <dbReference type="ChEBI" id="CHEBI:78608"/>
        <dbReference type="EC" id="2.3.2.2"/>
    </reaction>
</comment>
<proteinExistence type="inferred from homology"/>
<dbReference type="Gene3D" id="3.60.20.40">
    <property type="match status" value="1"/>
</dbReference>
<gene>
    <name evidence="13" type="primary">ggt</name>
    <name evidence="13" type="ORF">D3876_04490</name>
</gene>
<dbReference type="AlphaFoldDB" id="A0A418WQQ4"/>
<keyword evidence="5 11" id="KW-0378">Hydrolase</keyword>
<dbReference type="OrthoDB" id="9781342at2"/>
<evidence type="ECO:0000256" key="6">
    <source>
        <dbReference type="ARBA" id="ARBA00023145"/>
    </source>
</evidence>
<feature type="binding site" evidence="10">
    <location>
        <position position="463"/>
    </location>
    <ligand>
        <name>L-glutamate</name>
        <dbReference type="ChEBI" id="CHEBI:29985"/>
    </ligand>
</feature>
<evidence type="ECO:0000256" key="12">
    <source>
        <dbReference type="SAM" id="SignalP"/>
    </source>
</evidence>
<comment type="catalytic activity">
    <reaction evidence="2 11">
        <text>glutathione + H2O = L-cysteinylglycine + L-glutamate</text>
        <dbReference type="Rhea" id="RHEA:28807"/>
        <dbReference type="ChEBI" id="CHEBI:15377"/>
        <dbReference type="ChEBI" id="CHEBI:29985"/>
        <dbReference type="ChEBI" id="CHEBI:57925"/>
        <dbReference type="ChEBI" id="CHEBI:61694"/>
        <dbReference type="EC" id="3.4.19.13"/>
    </reaction>
</comment>
<dbReference type="EC" id="3.4.19.13" evidence="11"/>
<reference evidence="13 14" key="1">
    <citation type="submission" date="2018-09" db="EMBL/GenBank/DDBJ databases">
        <authorList>
            <person name="Zhu H."/>
        </authorList>
    </citation>
    <scope>NUCLEOTIDE SEQUENCE [LARGE SCALE GENOMIC DNA]</scope>
    <source>
        <strain evidence="13 14">K2R01-6</strain>
    </source>
</reference>
<dbReference type="EC" id="2.3.2.2" evidence="11"/>
<comment type="caution">
    <text evidence="13">The sequence shown here is derived from an EMBL/GenBank/DDBJ whole genome shotgun (WGS) entry which is preliminary data.</text>
</comment>
<dbReference type="InterPro" id="IPR043138">
    <property type="entry name" value="GGT_lsub"/>
</dbReference>
<keyword evidence="7 11" id="KW-0012">Acyltransferase</keyword>
<feature type="binding site" evidence="10">
    <location>
        <begin position="440"/>
        <end position="441"/>
    </location>
    <ligand>
        <name>L-glutamate</name>
        <dbReference type="ChEBI" id="CHEBI:29985"/>
    </ligand>
</feature>
<evidence type="ECO:0000313" key="13">
    <source>
        <dbReference type="EMBL" id="RJF93580.1"/>
    </source>
</evidence>
<dbReference type="Gene3D" id="1.10.246.130">
    <property type="match status" value="1"/>
</dbReference>
<evidence type="ECO:0000256" key="8">
    <source>
        <dbReference type="ARBA" id="ARBA00047417"/>
    </source>
</evidence>
<protein>
    <recommendedName>
        <fullName evidence="11">Glutathione hydrolase proenzyme</fullName>
        <ecNumber evidence="11">2.3.2.2</ecNumber>
        <ecNumber evidence="11">3.4.19.13</ecNumber>
    </recommendedName>
    <component>
        <recommendedName>
            <fullName evidence="11">Glutathione hydrolase large chain</fullName>
        </recommendedName>
    </component>
    <component>
        <recommendedName>
            <fullName evidence="11">Glutathione hydrolase small chain</fullName>
        </recommendedName>
    </component>
</protein>
<sequence>MLKRVLLIFALFAIPSTAIAQGGVVSSADPRATEAGREILRAGGSATDAAMAMMLALTVVEPQSSGIGGGGFLVHHDGKAQKIETIDGRETAPRSASPDLFLDDSGKPIGYRDAFQGGHSVGVPGNIRLMADAHKRWGKLAWPRLFEPAIRLADKGYTVNATLAGRLAMIAPLWARFPDAQALYWENGKPKVQGATVKNPALASLLRRIAAEGPDAFYTGPAGKALVDAVSKAPVNAVSMTLSDLAAYKAKDRDAVCAPYRRFKVCGMGPPSSGATTVLQILGMIERFDIKAMGKDDPKAWHLIAEAMMLAYADREMYLGDPDFVKVPVAGLIDRAYLAERSKLIAPETSLAAYEPGVPPGAEPRTYAVSKEVAGTTHFVAVDGQGNVANMTSTIEGPFGSQLVASGMFLNNELTDFTFAPMLNGAPVANRVEPGKRPLSSMSPTIVYDENGKVVLALGSAGGKRIIMHITKTLIGYMDFGLSAADAIALPNIYFGGDAVMVEKDTPLAAKLPELSKLGRTAVASDLGSKVNAIEWTPQGWRGAADPRSEGTVLAE</sequence>
<dbReference type="InterPro" id="IPR000101">
    <property type="entry name" value="GGT_peptidase"/>
</dbReference>
<evidence type="ECO:0000256" key="11">
    <source>
        <dbReference type="RuleBase" id="RU368036"/>
    </source>
</evidence>
<dbReference type="InterPro" id="IPR029055">
    <property type="entry name" value="Ntn_hydrolases_N"/>
</dbReference>
<name>A0A418WQQ4_9SPHN</name>
<dbReference type="InterPro" id="IPR051792">
    <property type="entry name" value="GGT_bact"/>
</dbReference>
<keyword evidence="12" id="KW-0732">Signal</keyword>
<evidence type="ECO:0000256" key="3">
    <source>
        <dbReference type="ARBA" id="ARBA00009381"/>
    </source>
</evidence>
<keyword evidence="6 11" id="KW-0865">Zymogen</keyword>
<dbReference type="PRINTS" id="PR01210">
    <property type="entry name" value="GGTRANSPTASE"/>
</dbReference>
<dbReference type="Proteomes" id="UP000286100">
    <property type="component" value="Unassembled WGS sequence"/>
</dbReference>
<dbReference type="InterPro" id="IPR043137">
    <property type="entry name" value="GGT_ssub_C"/>
</dbReference>
<evidence type="ECO:0000256" key="10">
    <source>
        <dbReference type="PIRSR" id="PIRSR600101-2"/>
    </source>
</evidence>
<comment type="catalytic activity">
    <reaction evidence="1 11">
        <text>an S-substituted glutathione + H2O = an S-substituted L-cysteinylglycine + L-glutamate</text>
        <dbReference type="Rhea" id="RHEA:59468"/>
        <dbReference type="ChEBI" id="CHEBI:15377"/>
        <dbReference type="ChEBI" id="CHEBI:29985"/>
        <dbReference type="ChEBI" id="CHEBI:90779"/>
        <dbReference type="ChEBI" id="CHEBI:143103"/>
        <dbReference type="EC" id="3.4.19.13"/>
    </reaction>
</comment>
<comment type="PTM">
    <text evidence="11">Cleaved by autocatalysis into a large and a small subunit.</text>
</comment>
<feature type="active site" description="Nucleophile" evidence="9">
    <location>
        <position position="376"/>
    </location>
</feature>
<evidence type="ECO:0000256" key="9">
    <source>
        <dbReference type="PIRSR" id="PIRSR600101-1"/>
    </source>
</evidence>
<feature type="signal peptide" evidence="12">
    <location>
        <begin position="1"/>
        <end position="20"/>
    </location>
</feature>
<keyword evidence="14" id="KW-1185">Reference proteome</keyword>
<dbReference type="NCBIfam" id="TIGR00066">
    <property type="entry name" value="g_glut_trans"/>
    <property type="match status" value="1"/>
</dbReference>
<dbReference type="GO" id="GO:0036374">
    <property type="term" value="F:glutathione hydrolase activity"/>
    <property type="evidence" value="ECO:0007669"/>
    <property type="project" value="UniProtKB-UniRule"/>
</dbReference>
<comment type="similarity">
    <text evidence="3 11">Belongs to the gamma-glutamyltransferase family.</text>
</comment>
<feature type="binding site" evidence="10">
    <location>
        <position position="416"/>
    </location>
    <ligand>
        <name>L-glutamate</name>
        <dbReference type="ChEBI" id="CHEBI:29985"/>
    </ligand>
</feature>
<keyword evidence="11" id="KW-0317">Glutathione biosynthesis</keyword>
<feature type="chain" id="PRO_5019369032" description="Glutathione hydrolase proenzyme" evidence="12">
    <location>
        <begin position="21"/>
        <end position="556"/>
    </location>
</feature>
<dbReference type="UniPathway" id="UPA00204"/>
<accession>A0A418WQQ4</accession>
<evidence type="ECO:0000313" key="14">
    <source>
        <dbReference type="Proteomes" id="UP000286100"/>
    </source>
</evidence>
<dbReference type="RefSeq" id="WP_119759898.1">
    <property type="nucleotide sequence ID" value="NZ_QYUM01000002.1"/>
</dbReference>
<dbReference type="GO" id="GO:0103068">
    <property type="term" value="F:leukotriene C4 gamma-glutamyl transferase activity"/>
    <property type="evidence" value="ECO:0007669"/>
    <property type="project" value="UniProtKB-EC"/>
</dbReference>
<dbReference type="PANTHER" id="PTHR43199:SF1">
    <property type="entry name" value="GLUTATHIONE HYDROLASE PROENZYME"/>
    <property type="match status" value="1"/>
</dbReference>
<evidence type="ECO:0000256" key="7">
    <source>
        <dbReference type="ARBA" id="ARBA00023315"/>
    </source>
</evidence>